<dbReference type="Proteomes" id="UP000235114">
    <property type="component" value="Unassembled WGS sequence"/>
</dbReference>
<reference evidence="4 6" key="2">
    <citation type="submission" date="2017-12" db="EMBL/GenBank/DDBJ databases">
        <title>Comparative Functional Genomics of Dry Heat Resistant strains isolated from the Viking Spacecraft.</title>
        <authorList>
            <person name="Seuylemezian A."/>
            <person name="Cooper K."/>
            <person name="Vaishampayan P."/>
        </authorList>
    </citation>
    <scope>NUCLEOTIDE SEQUENCE [LARGE SCALE GENOMIC DNA]</scope>
    <source>
        <strain evidence="4 6">ATCC 29669</strain>
    </source>
</reference>
<dbReference type="SUPFAM" id="SSF101908">
    <property type="entry name" value="Putative isomerase YbhE"/>
    <property type="match status" value="1"/>
</dbReference>
<dbReference type="EMBL" id="PGVD01000019">
    <property type="protein sequence ID" value="PLR98985.1"/>
    <property type="molecule type" value="Genomic_DNA"/>
</dbReference>
<evidence type="ECO:0008006" key="7">
    <source>
        <dbReference type="Google" id="ProtNLM"/>
    </source>
</evidence>
<dbReference type="Pfam" id="PF08309">
    <property type="entry name" value="LVIVD"/>
    <property type="match status" value="3"/>
</dbReference>
<evidence type="ECO:0000313" key="5">
    <source>
        <dbReference type="Proteomes" id="UP000234951"/>
    </source>
</evidence>
<feature type="region of interest" description="Disordered" evidence="1">
    <location>
        <begin position="463"/>
        <end position="484"/>
    </location>
</feature>
<evidence type="ECO:0000313" key="3">
    <source>
        <dbReference type="EMBL" id="PLR81041.1"/>
    </source>
</evidence>
<proteinExistence type="predicted"/>
<feature type="chain" id="PRO_5014976071" description="LVIVD repeat-containing protein" evidence="2">
    <location>
        <begin position="36"/>
        <end position="484"/>
    </location>
</feature>
<gene>
    <name evidence="3" type="ORF">CU635_16140</name>
    <name evidence="4" type="ORF">CVD25_06815</name>
</gene>
<evidence type="ECO:0000313" key="4">
    <source>
        <dbReference type="EMBL" id="PLR98985.1"/>
    </source>
</evidence>
<keyword evidence="2" id="KW-0732">Signal</keyword>
<keyword evidence="6" id="KW-1185">Reference proteome</keyword>
<dbReference type="EMBL" id="PGVA01000041">
    <property type="protein sequence ID" value="PLR81041.1"/>
    <property type="molecule type" value="Genomic_DNA"/>
</dbReference>
<sequence length="484" mass="53613">MAGGFRLKKLKRTFLFSAILSAALVISSVPISGLAHDDLGSDIIEKGQGAGYGKNDTLILEGKFRNLTEVAPEMKVIRADGKQNSFGDVYAHKGFAYIGTHTNNGGNGGVRVFDLKDPANPKEVAVFAHNDVPGTWQEKVIVKSVRTPYFKGDLAVVSVQQLNRNNPDSQGGFLLYDVTKPYNPKKLGFWKVTKKTNGTHELYLTVQGNRVLVLAANPYADYYSHGEEKDFQIVDVSNPVNPSTIWQFDPRTLEEIPDDFNGYHWNAPDGKTRPVFNHSTMVDDTGKFAYVSMWDLGTAIFDIRNPENPIYLGRTQYAPHQQGSAHSAALAKGGRILIETREVYNPSKAGYEQAYGYTRIFDIKDKTNPKLLSEFKTELVDDIEDGVTFANTVHDPKVVGKILFLSHYAGGVRAVDISNPANPVEIGKYVPIDSNVWGVFVERNYILASDIGTGLKVLYKKDAHDDNEDAEEPENDGDNDDNEN</sequence>
<evidence type="ECO:0000256" key="1">
    <source>
        <dbReference type="SAM" id="MobiDB-lite"/>
    </source>
</evidence>
<dbReference type="InterPro" id="IPR013211">
    <property type="entry name" value="LVIVD"/>
</dbReference>
<dbReference type="Proteomes" id="UP000234951">
    <property type="component" value="Unassembled WGS sequence"/>
</dbReference>
<evidence type="ECO:0000256" key="2">
    <source>
        <dbReference type="SAM" id="SignalP"/>
    </source>
</evidence>
<feature type="compositionally biased region" description="Acidic residues" evidence="1">
    <location>
        <begin position="465"/>
        <end position="484"/>
    </location>
</feature>
<protein>
    <recommendedName>
        <fullName evidence="7">LVIVD repeat-containing protein</fullName>
    </recommendedName>
</protein>
<dbReference type="OrthoDB" id="8375at2"/>
<comment type="caution">
    <text evidence="3">The sequence shown here is derived from an EMBL/GenBank/DDBJ whole genome shotgun (WGS) entry which is preliminary data.</text>
</comment>
<organism evidence="3 5">
    <name type="scientific">Bacillus canaveralius</name>
    <dbReference type="NCBI Taxonomy" id="1403243"/>
    <lineage>
        <taxon>Bacteria</taxon>
        <taxon>Bacillati</taxon>
        <taxon>Bacillota</taxon>
        <taxon>Bacilli</taxon>
        <taxon>Bacillales</taxon>
        <taxon>Bacillaceae</taxon>
        <taxon>Bacillus</taxon>
    </lineage>
</organism>
<dbReference type="AlphaFoldDB" id="A0A2N5GJ47"/>
<name>A0A2N5GJ47_9BACI</name>
<reference evidence="3 5" key="1">
    <citation type="submission" date="2017-11" db="EMBL/GenBank/DDBJ databases">
        <title>Comparitive Functional Genomics of Dry Heat Resistant strains isolated from the Viking Spacecraft.</title>
        <authorList>
            <person name="Seuylemezian A."/>
            <person name="Cooper K."/>
            <person name="Vaishampayan P."/>
        </authorList>
    </citation>
    <scope>NUCLEOTIDE SEQUENCE [LARGE SCALE GENOMIC DNA]</scope>
    <source>
        <strain evidence="3 5">M4.6</strain>
    </source>
</reference>
<accession>A0A2N5GJ47</accession>
<evidence type="ECO:0000313" key="6">
    <source>
        <dbReference type="Proteomes" id="UP000235114"/>
    </source>
</evidence>
<feature type="signal peptide" evidence="2">
    <location>
        <begin position="1"/>
        <end position="35"/>
    </location>
</feature>